<evidence type="ECO:0000313" key="2">
    <source>
        <dbReference type="Proteomes" id="UP000800038"/>
    </source>
</evidence>
<sequence>KLHEKYEDTQRACEKAVVFSSVTRGFAPLIHGNVFHHRAAHPPSGAQTLPKHMHNNNTQCYNNGTHSQCDCEPNLKRLTKLEEELIVQCA</sequence>
<organism evidence="1 2">
    <name type="scientific">Clathrospora elynae</name>
    <dbReference type="NCBI Taxonomy" id="706981"/>
    <lineage>
        <taxon>Eukaryota</taxon>
        <taxon>Fungi</taxon>
        <taxon>Dikarya</taxon>
        <taxon>Ascomycota</taxon>
        <taxon>Pezizomycotina</taxon>
        <taxon>Dothideomycetes</taxon>
        <taxon>Pleosporomycetidae</taxon>
        <taxon>Pleosporales</taxon>
        <taxon>Diademaceae</taxon>
        <taxon>Clathrospora</taxon>
    </lineage>
</organism>
<accession>A0A6A5SVR9</accession>
<feature type="non-terminal residue" evidence="1">
    <location>
        <position position="1"/>
    </location>
</feature>
<dbReference type="EMBL" id="ML976051">
    <property type="protein sequence ID" value="KAF1941167.1"/>
    <property type="molecule type" value="Genomic_DNA"/>
</dbReference>
<evidence type="ECO:0000313" key="1">
    <source>
        <dbReference type="EMBL" id="KAF1941167.1"/>
    </source>
</evidence>
<dbReference type="AlphaFoldDB" id="A0A6A5SVR9"/>
<protein>
    <submittedName>
        <fullName evidence="1">Uncharacterized protein</fullName>
    </submittedName>
</protein>
<name>A0A6A5SVR9_9PLEO</name>
<dbReference type="Proteomes" id="UP000800038">
    <property type="component" value="Unassembled WGS sequence"/>
</dbReference>
<proteinExistence type="predicted"/>
<keyword evidence="2" id="KW-1185">Reference proteome</keyword>
<reference evidence="1" key="1">
    <citation type="journal article" date="2020" name="Stud. Mycol.">
        <title>101 Dothideomycetes genomes: a test case for predicting lifestyles and emergence of pathogens.</title>
        <authorList>
            <person name="Haridas S."/>
            <person name="Albert R."/>
            <person name="Binder M."/>
            <person name="Bloem J."/>
            <person name="Labutti K."/>
            <person name="Salamov A."/>
            <person name="Andreopoulos B."/>
            <person name="Baker S."/>
            <person name="Barry K."/>
            <person name="Bills G."/>
            <person name="Bluhm B."/>
            <person name="Cannon C."/>
            <person name="Castanera R."/>
            <person name="Culley D."/>
            <person name="Daum C."/>
            <person name="Ezra D."/>
            <person name="Gonzalez J."/>
            <person name="Henrissat B."/>
            <person name="Kuo A."/>
            <person name="Liang C."/>
            <person name="Lipzen A."/>
            <person name="Lutzoni F."/>
            <person name="Magnuson J."/>
            <person name="Mondo S."/>
            <person name="Nolan M."/>
            <person name="Ohm R."/>
            <person name="Pangilinan J."/>
            <person name="Park H.-J."/>
            <person name="Ramirez L."/>
            <person name="Alfaro M."/>
            <person name="Sun H."/>
            <person name="Tritt A."/>
            <person name="Yoshinaga Y."/>
            <person name="Zwiers L.-H."/>
            <person name="Turgeon B."/>
            <person name="Goodwin S."/>
            <person name="Spatafora J."/>
            <person name="Crous P."/>
            <person name="Grigoriev I."/>
        </authorList>
    </citation>
    <scope>NUCLEOTIDE SEQUENCE</scope>
    <source>
        <strain evidence="1">CBS 161.51</strain>
    </source>
</reference>
<gene>
    <name evidence="1" type="ORF">EJ02DRAFT_492849</name>
</gene>